<feature type="domain" description="MacB-like periplasmic core" evidence="9">
    <location>
        <begin position="29"/>
        <end position="225"/>
    </location>
</feature>
<dbReference type="Proteomes" id="UP000886043">
    <property type="component" value="Unassembled WGS sequence"/>
</dbReference>
<name>A0A7C3CF45_9BACT</name>
<feature type="transmembrane region" description="Helical" evidence="7">
    <location>
        <begin position="275"/>
        <end position="298"/>
    </location>
</feature>
<reference evidence="10" key="1">
    <citation type="journal article" date="2020" name="mSystems">
        <title>Genome- and Community-Level Interaction Insights into Carbon Utilization and Element Cycling Functions of Hydrothermarchaeota in Hydrothermal Sediment.</title>
        <authorList>
            <person name="Zhou Z."/>
            <person name="Liu Y."/>
            <person name="Xu W."/>
            <person name="Pan J."/>
            <person name="Luo Z.H."/>
            <person name="Li M."/>
        </authorList>
    </citation>
    <scope>NUCLEOTIDE SEQUENCE [LARGE SCALE GENOMIC DNA]</scope>
    <source>
        <strain evidence="10">HyVt-483</strain>
    </source>
</reference>
<evidence type="ECO:0000256" key="7">
    <source>
        <dbReference type="SAM" id="Phobius"/>
    </source>
</evidence>
<proteinExistence type="inferred from homology"/>
<feature type="domain" description="ABC3 transporter permease C-terminal" evidence="8">
    <location>
        <begin position="277"/>
        <end position="402"/>
    </location>
</feature>
<evidence type="ECO:0000256" key="1">
    <source>
        <dbReference type="ARBA" id="ARBA00004651"/>
    </source>
</evidence>
<comment type="caution">
    <text evidence="10">The sequence shown here is derived from an EMBL/GenBank/DDBJ whole genome shotgun (WGS) entry which is preliminary data.</text>
</comment>
<comment type="similarity">
    <text evidence="2">Belongs to the ABC-4 integral membrane protein family. LolC/E subfamily.</text>
</comment>
<evidence type="ECO:0000256" key="5">
    <source>
        <dbReference type="ARBA" id="ARBA00022989"/>
    </source>
</evidence>
<feature type="transmembrane region" description="Helical" evidence="7">
    <location>
        <begin position="372"/>
        <end position="392"/>
    </location>
</feature>
<keyword evidence="4 7" id="KW-0812">Transmembrane</keyword>
<dbReference type="GO" id="GO:0044874">
    <property type="term" value="P:lipoprotein localization to outer membrane"/>
    <property type="evidence" value="ECO:0007669"/>
    <property type="project" value="TreeGrafter"/>
</dbReference>
<evidence type="ECO:0000256" key="4">
    <source>
        <dbReference type="ARBA" id="ARBA00022692"/>
    </source>
</evidence>
<dbReference type="GO" id="GO:0098797">
    <property type="term" value="C:plasma membrane protein complex"/>
    <property type="evidence" value="ECO:0007669"/>
    <property type="project" value="TreeGrafter"/>
</dbReference>
<dbReference type="InterPro" id="IPR051447">
    <property type="entry name" value="Lipoprotein-release_system"/>
</dbReference>
<keyword evidence="6 7" id="KW-0472">Membrane</keyword>
<dbReference type="PANTHER" id="PTHR30489">
    <property type="entry name" value="LIPOPROTEIN-RELEASING SYSTEM TRANSMEMBRANE PROTEIN LOLE"/>
    <property type="match status" value="1"/>
</dbReference>
<keyword evidence="3" id="KW-1003">Cell membrane</keyword>
<dbReference type="InterPro" id="IPR003838">
    <property type="entry name" value="ABC3_permease_C"/>
</dbReference>
<feature type="transmembrane region" description="Helical" evidence="7">
    <location>
        <begin position="319"/>
        <end position="352"/>
    </location>
</feature>
<dbReference type="Pfam" id="PF12704">
    <property type="entry name" value="MacB_PCD"/>
    <property type="match status" value="1"/>
</dbReference>
<protein>
    <submittedName>
        <fullName evidence="10">FtsX-like permease family protein</fullName>
    </submittedName>
</protein>
<dbReference type="PANTHER" id="PTHR30489:SF0">
    <property type="entry name" value="LIPOPROTEIN-RELEASING SYSTEM TRANSMEMBRANE PROTEIN LOLE"/>
    <property type="match status" value="1"/>
</dbReference>
<sequence length="409" mass="45007">MGFSFEWFVARRYVFSRKRDRLTGVIANISVAGITIGVAALIVVIAVMSGFQDILKEKILSANPHLVVERVYGPFTEFKKIGRRLEELARRKGIKLEGIYPFISEQGLLISPSGEAGVFLKGIPLEEIRHLKTLHLLSGELTDKGSPPPVFLGRRLAERLRVSVGDRVRLLLPQGRITPLGLMPRFVTLRVAAIFETGLYDYDLSLALAPLSTARRVTGTPEAVTGLEIKLLHPFQARKLARFIRTSLGYPYYVVDWQTLNRSLFSALKLEKTGMFVVLTLIVVVAAFNIVAALIMLISEKRPDIALLKALGATERSILRLFLWCGLLLGGLGTGLGLSLGLALCAFLARYPVIRLPGDVYPVDYLPVRVEALDVTIIVISALILTLLAALFPARQAAKLPPAEVLRHG</sequence>
<dbReference type="EMBL" id="DRMH01000012">
    <property type="protein sequence ID" value="HFC97047.1"/>
    <property type="molecule type" value="Genomic_DNA"/>
</dbReference>
<comment type="subcellular location">
    <subcellularLocation>
        <location evidence="1">Cell membrane</location>
        <topology evidence="1">Multi-pass membrane protein</topology>
    </subcellularLocation>
</comment>
<evidence type="ECO:0000256" key="2">
    <source>
        <dbReference type="ARBA" id="ARBA00005236"/>
    </source>
</evidence>
<keyword evidence="5 7" id="KW-1133">Transmembrane helix</keyword>
<dbReference type="AlphaFoldDB" id="A0A7C3CF45"/>
<dbReference type="Pfam" id="PF02687">
    <property type="entry name" value="FtsX"/>
    <property type="match status" value="1"/>
</dbReference>
<evidence type="ECO:0000259" key="9">
    <source>
        <dbReference type="Pfam" id="PF12704"/>
    </source>
</evidence>
<feature type="transmembrane region" description="Helical" evidence="7">
    <location>
        <begin position="25"/>
        <end position="51"/>
    </location>
</feature>
<organism evidence="10">
    <name type="scientific">Thermosulfurimonas dismutans</name>
    <dbReference type="NCBI Taxonomy" id="999894"/>
    <lineage>
        <taxon>Bacteria</taxon>
        <taxon>Pseudomonadati</taxon>
        <taxon>Thermodesulfobacteriota</taxon>
        <taxon>Thermodesulfobacteria</taxon>
        <taxon>Thermodesulfobacteriales</taxon>
        <taxon>Thermodesulfobacteriaceae</taxon>
        <taxon>Thermosulfurimonas</taxon>
    </lineage>
</organism>
<evidence type="ECO:0000256" key="6">
    <source>
        <dbReference type="ARBA" id="ARBA00023136"/>
    </source>
</evidence>
<accession>A0A7C3CF45</accession>
<evidence type="ECO:0000259" key="8">
    <source>
        <dbReference type="Pfam" id="PF02687"/>
    </source>
</evidence>
<gene>
    <name evidence="10" type="ORF">ENJ40_01125</name>
</gene>
<dbReference type="InterPro" id="IPR025857">
    <property type="entry name" value="MacB_PCD"/>
</dbReference>
<evidence type="ECO:0000256" key="3">
    <source>
        <dbReference type="ARBA" id="ARBA00022475"/>
    </source>
</evidence>
<evidence type="ECO:0000313" key="10">
    <source>
        <dbReference type="EMBL" id="HFC97047.1"/>
    </source>
</evidence>